<evidence type="ECO:0000256" key="3">
    <source>
        <dbReference type="ARBA" id="ARBA00022741"/>
    </source>
</evidence>
<dbReference type="GO" id="GO:0005524">
    <property type="term" value="F:ATP binding"/>
    <property type="evidence" value="ECO:0007669"/>
    <property type="project" value="UniProtKB-KW"/>
</dbReference>
<feature type="compositionally biased region" description="Polar residues" evidence="8">
    <location>
        <begin position="115"/>
        <end position="126"/>
    </location>
</feature>
<evidence type="ECO:0000256" key="7">
    <source>
        <dbReference type="SAM" id="Coils"/>
    </source>
</evidence>
<dbReference type="SMART" id="SM00719">
    <property type="entry name" value="Plus3"/>
    <property type="match status" value="1"/>
</dbReference>
<dbReference type="SUPFAM" id="SSF52540">
    <property type="entry name" value="P-loop containing nucleoside triphosphate hydrolases"/>
    <property type="match status" value="1"/>
</dbReference>
<dbReference type="PANTHER" id="PTHR23264">
    <property type="entry name" value="NUCLEOTIDE-BINDING PROTEIN NBP35 YEAST -RELATED"/>
    <property type="match status" value="1"/>
</dbReference>
<dbReference type="Proteomes" id="UP000663852">
    <property type="component" value="Unassembled WGS sequence"/>
</dbReference>
<feature type="domain" description="Plus3" evidence="9">
    <location>
        <begin position="231"/>
        <end position="362"/>
    </location>
</feature>
<reference evidence="10" key="1">
    <citation type="submission" date="2021-02" db="EMBL/GenBank/DDBJ databases">
        <authorList>
            <person name="Nowell W R."/>
        </authorList>
    </citation>
    <scope>NUCLEOTIDE SEQUENCE</scope>
</reference>
<accession>A0A814P3P5</accession>
<evidence type="ECO:0000313" key="10">
    <source>
        <dbReference type="EMBL" id="CAF1100327.1"/>
    </source>
</evidence>
<dbReference type="Gene3D" id="3.90.70.200">
    <property type="entry name" value="Plus-3 domain"/>
    <property type="match status" value="1"/>
</dbReference>
<dbReference type="InterPro" id="IPR000808">
    <property type="entry name" value="Mrp-like_CS"/>
</dbReference>
<gene>
    <name evidence="10" type="ORF">EDS130_LOCUS19956</name>
</gene>
<feature type="compositionally biased region" description="Basic residues" evidence="8">
    <location>
        <begin position="1"/>
        <end position="11"/>
    </location>
</feature>
<dbReference type="PROSITE" id="PS01215">
    <property type="entry name" value="MRP"/>
    <property type="match status" value="1"/>
</dbReference>
<dbReference type="HAMAP" id="MF_02040">
    <property type="entry name" value="Mrp_NBP35"/>
    <property type="match status" value="1"/>
</dbReference>
<feature type="region of interest" description="Disordered" evidence="8">
    <location>
        <begin position="1"/>
        <end position="44"/>
    </location>
</feature>
<protein>
    <recommendedName>
        <fullName evidence="9">Plus3 domain-containing protein</fullName>
    </recommendedName>
</protein>
<proteinExistence type="inferred from homology"/>
<dbReference type="AlphaFoldDB" id="A0A814P3P5"/>
<evidence type="ECO:0000256" key="2">
    <source>
        <dbReference type="ARBA" id="ARBA00022723"/>
    </source>
</evidence>
<organism evidence="10 11">
    <name type="scientific">Adineta ricciae</name>
    <name type="common">Rotifer</name>
    <dbReference type="NCBI Taxonomy" id="249248"/>
    <lineage>
        <taxon>Eukaryota</taxon>
        <taxon>Metazoa</taxon>
        <taxon>Spiralia</taxon>
        <taxon>Gnathifera</taxon>
        <taxon>Rotifera</taxon>
        <taxon>Eurotatoria</taxon>
        <taxon>Bdelloidea</taxon>
        <taxon>Adinetida</taxon>
        <taxon>Adinetidae</taxon>
        <taxon>Adineta</taxon>
    </lineage>
</organism>
<comment type="caution">
    <text evidence="10">The sequence shown here is derived from an EMBL/GenBank/DDBJ whole genome shotgun (WGS) entry which is preliminary data.</text>
</comment>
<dbReference type="GO" id="GO:0003677">
    <property type="term" value="F:DNA binding"/>
    <property type="evidence" value="ECO:0007669"/>
    <property type="project" value="InterPro"/>
</dbReference>
<dbReference type="CDD" id="cd02037">
    <property type="entry name" value="Mrp_NBP35"/>
    <property type="match status" value="1"/>
</dbReference>
<keyword evidence="5" id="KW-0408">Iron</keyword>
<dbReference type="GO" id="GO:0046872">
    <property type="term" value="F:metal ion binding"/>
    <property type="evidence" value="ECO:0007669"/>
    <property type="project" value="UniProtKB-KW"/>
</dbReference>
<feature type="coiled-coil region" evidence="7">
    <location>
        <begin position="400"/>
        <end position="430"/>
    </location>
</feature>
<dbReference type="GO" id="GO:0140663">
    <property type="term" value="F:ATP-dependent FeS chaperone activity"/>
    <property type="evidence" value="ECO:0007669"/>
    <property type="project" value="InterPro"/>
</dbReference>
<keyword evidence="3" id="KW-0547">Nucleotide-binding</keyword>
<dbReference type="InterPro" id="IPR033756">
    <property type="entry name" value="YlxH/NBP35"/>
</dbReference>
<feature type="compositionally biased region" description="Basic and acidic residues" evidence="8">
    <location>
        <begin position="208"/>
        <end position="226"/>
    </location>
</feature>
<dbReference type="GO" id="GO:0016226">
    <property type="term" value="P:iron-sulfur cluster assembly"/>
    <property type="evidence" value="ECO:0007669"/>
    <property type="project" value="InterPro"/>
</dbReference>
<name>A0A814P3P5_ADIRI</name>
<keyword evidence="1" id="KW-0004">4Fe-4S</keyword>
<evidence type="ECO:0000256" key="5">
    <source>
        <dbReference type="ARBA" id="ARBA00023004"/>
    </source>
</evidence>
<keyword evidence="6" id="KW-0411">Iron-sulfur</keyword>
<dbReference type="InterPro" id="IPR027417">
    <property type="entry name" value="P-loop_NTPase"/>
</dbReference>
<evidence type="ECO:0000313" key="11">
    <source>
        <dbReference type="Proteomes" id="UP000663852"/>
    </source>
</evidence>
<dbReference type="GO" id="GO:0005829">
    <property type="term" value="C:cytosol"/>
    <property type="evidence" value="ECO:0007669"/>
    <property type="project" value="TreeGrafter"/>
</dbReference>
<evidence type="ECO:0000256" key="8">
    <source>
        <dbReference type="SAM" id="MobiDB-lite"/>
    </source>
</evidence>
<dbReference type="OrthoDB" id="1741334at2759"/>
<keyword evidence="4" id="KW-0067">ATP-binding</keyword>
<evidence type="ECO:0000256" key="6">
    <source>
        <dbReference type="ARBA" id="ARBA00023014"/>
    </source>
</evidence>
<dbReference type="InterPro" id="IPR036128">
    <property type="entry name" value="Plus3-like_sf"/>
</dbReference>
<dbReference type="InterPro" id="IPR004343">
    <property type="entry name" value="Plus-3_dom"/>
</dbReference>
<evidence type="ECO:0000256" key="1">
    <source>
        <dbReference type="ARBA" id="ARBA00022485"/>
    </source>
</evidence>
<keyword evidence="7" id="KW-0175">Coiled coil</keyword>
<dbReference type="PROSITE" id="PS51360">
    <property type="entry name" value="PLUS3"/>
    <property type="match status" value="1"/>
</dbReference>
<feature type="region of interest" description="Disordered" evidence="8">
    <location>
        <begin position="62"/>
        <end position="172"/>
    </location>
</feature>
<evidence type="ECO:0000259" key="9">
    <source>
        <dbReference type="PROSITE" id="PS51360"/>
    </source>
</evidence>
<evidence type="ECO:0000256" key="4">
    <source>
        <dbReference type="ARBA" id="ARBA00022840"/>
    </source>
</evidence>
<sequence>MNKNVQRKRQRKSSDSDSDEDQSRSKKVYADGYDDEYRGNTQDRAWLDTLTEREREAELLKRHEQREILNHREEITKKLKSKQKSGTDDDTETKTKSSLFDDNIYAEDDEDDYRSSGNRRQQANASKQKETQHSKTLQALIEKRKKKQDEDLKKSQPKSTNRLSDKDEASRKITKINAKEKYTVQEIYSSSSSDDEDDNRYNRHRRSRSPEHHNSQSSSKEDDTRKSCTPITKKSQLKSMVLSRFRMEKWCHAPFFSKVAKGAFVRINIGQHNGAPVYRVCEIRDVVETAKVYSLGATRTNKGLRLKHGDHERVFRLEFVSNSEISDKEFERWCEALIKRGVTLPTLKDMERKVAEINECKQHVLSNADITKIVQEKSRFRKVPINYAMAKNELLKEIDIAISENDIKRESELRQKLEETEKRASELDRKRSQNISAIAQINQRNRKNTQENVEMALAREALEHANAAADPFTRRRCAPVLVTKAPQTKEELIRELHSQRAAEEAAAAKKKAEEQRLAGQKNPVKTVKSTITKTIDTTVLSANGLPSMTTRERGSFTMLTDNNEISVFVLPVFSISVYKVARYMTGLHSVKRIIVVLSGKGGVGKSTVASQLALSLYANGNRVGLLDVDLCGPSIPKMFGVDRNSPSNTVYETEEGMTPINVFSTSNENSRFKLMSMALLLDNANDAIIWRGPRKMAMIQRLLTGVKWGELDYLIIDTPPGTSDEHITVMSVLKQQERAKDFLRALLVTTPQMLSINDVRREITFCQKTSFHIVGLIENMSGYVCPHCSECTNIFAQGGGNLLAEQYSIPFLGRLPIDHQLNTILDQGVQQVEKGFEMIIETEAMKLFENILKQILDHWQ</sequence>
<dbReference type="Gene3D" id="3.40.50.300">
    <property type="entry name" value="P-loop containing nucleotide triphosphate hydrolases"/>
    <property type="match status" value="1"/>
</dbReference>
<feature type="compositionally biased region" description="Basic and acidic residues" evidence="8">
    <location>
        <begin position="62"/>
        <end position="77"/>
    </location>
</feature>
<feature type="region of interest" description="Disordered" evidence="8">
    <location>
        <begin position="184"/>
        <end position="231"/>
    </location>
</feature>
<feature type="compositionally biased region" description="Basic and acidic residues" evidence="8">
    <location>
        <begin position="163"/>
        <end position="172"/>
    </location>
</feature>
<keyword evidence="2" id="KW-0479">Metal-binding</keyword>
<dbReference type="SUPFAM" id="SSF159042">
    <property type="entry name" value="Plus3-like"/>
    <property type="match status" value="1"/>
</dbReference>
<dbReference type="Pfam" id="PF03126">
    <property type="entry name" value="Plus-3"/>
    <property type="match status" value="1"/>
</dbReference>
<dbReference type="Pfam" id="PF10609">
    <property type="entry name" value="ParA"/>
    <property type="match status" value="1"/>
</dbReference>
<dbReference type="EMBL" id="CAJNOJ010000097">
    <property type="protein sequence ID" value="CAF1100327.1"/>
    <property type="molecule type" value="Genomic_DNA"/>
</dbReference>
<dbReference type="InterPro" id="IPR019591">
    <property type="entry name" value="Mrp/NBP35_ATP-bd"/>
</dbReference>
<dbReference type="GO" id="GO:0051539">
    <property type="term" value="F:4 iron, 4 sulfur cluster binding"/>
    <property type="evidence" value="ECO:0007669"/>
    <property type="project" value="UniProtKB-KW"/>
</dbReference>
<dbReference type="PANTHER" id="PTHR23264:SF19">
    <property type="entry name" value="CYTOSOLIC FE-S CLUSTER ASSEMBLY FACTOR NUBP2"/>
    <property type="match status" value="1"/>
</dbReference>